<dbReference type="EMBL" id="MLCF01000127">
    <property type="protein sequence ID" value="OIV35849.1"/>
    <property type="molecule type" value="Genomic_DNA"/>
</dbReference>
<dbReference type="AlphaFoldDB" id="A0A1J7BQX7"/>
<evidence type="ECO:0000259" key="1">
    <source>
        <dbReference type="Pfam" id="PF12728"/>
    </source>
</evidence>
<dbReference type="OrthoDB" id="4949931at2"/>
<comment type="caution">
    <text evidence="2">The sequence shown here is derived from an EMBL/GenBank/DDBJ whole genome shotgun (WGS) entry which is preliminary data.</text>
</comment>
<gene>
    <name evidence="2" type="ORF">BIV57_19205</name>
</gene>
<dbReference type="InterPro" id="IPR041657">
    <property type="entry name" value="HTH_17"/>
</dbReference>
<dbReference type="InterPro" id="IPR010093">
    <property type="entry name" value="SinI_DNA-bd"/>
</dbReference>
<reference evidence="2 3" key="1">
    <citation type="submission" date="2016-10" db="EMBL/GenBank/DDBJ databases">
        <title>Genome sequence of Streptomyces gilvigriseus MUSC 26.</title>
        <authorList>
            <person name="Lee L.-H."/>
            <person name="Ser H.-L."/>
        </authorList>
    </citation>
    <scope>NUCLEOTIDE SEQUENCE [LARGE SCALE GENOMIC DNA]</scope>
    <source>
        <strain evidence="2 3">MUSC 26</strain>
    </source>
</reference>
<dbReference type="Proteomes" id="UP000243342">
    <property type="component" value="Unassembled WGS sequence"/>
</dbReference>
<dbReference type="GO" id="GO:0003677">
    <property type="term" value="F:DNA binding"/>
    <property type="evidence" value="ECO:0007669"/>
    <property type="project" value="InterPro"/>
</dbReference>
<dbReference type="STRING" id="1428644.BIV57_19205"/>
<dbReference type="RefSeq" id="WP_071658155.1">
    <property type="nucleotide sequence ID" value="NZ_MLCF01000127.1"/>
</dbReference>
<dbReference type="Pfam" id="PF12728">
    <property type="entry name" value="HTH_17"/>
    <property type="match status" value="1"/>
</dbReference>
<dbReference type="NCBIfam" id="TIGR01764">
    <property type="entry name" value="excise"/>
    <property type="match status" value="1"/>
</dbReference>
<feature type="domain" description="Helix-turn-helix" evidence="1">
    <location>
        <begin position="25"/>
        <end position="64"/>
    </location>
</feature>
<sequence length="85" mass="9604">MAMTNSRLGRAAGPERSSVDGPIKLYTAEEAAKILQCSAKFLNELANARKIPFTFVGDSRKIRRWTDEHLREIALMGEYVPPVRR</sequence>
<protein>
    <recommendedName>
        <fullName evidence="1">Helix-turn-helix domain-containing protein</fullName>
    </recommendedName>
</protein>
<evidence type="ECO:0000313" key="2">
    <source>
        <dbReference type="EMBL" id="OIV35849.1"/>
    </source>
</evidence>
<evidence type="ECO:0000313" key="3">
    <source>
        <dbReference type="Proteomes" id="UP000243342"/>
    </source>
</evidence>
<organism evidence="2 3">
    <name type="scientific">Mangrovactinospora gilvigrisea</name>
    <dbReference type="NCBI Taxonomy" id="1428644"/>
    <lineage>
        <taxon>Bacteria</taxon>
        <taxon>Bacillati</taxon>
        <taxon>Actinomycetota</taxon>
        <taxon>Actinomycetes</taxon>
        <taxon>Kitasatosporales</taxon>
        <taxon>Streptomycetaceae</taxon>
        <taxon>Mangrovactinospora</taxon>
    </lineage>
</organism>
<keyword evidence="3" id="KW-1185">Reference proteome</keyword>
<proteinExistence type="predicted"/>
<accession>A0A1J7BQX7</accession>
<name>A0A1J7BQX7_9ACTN</name>